<evidence type="ECO:0000313" key="1">
    <source>
        <dbReference type="EMBL" id="KAJ4398743.1"/>
    </source>
</evidence>
<keyword evidence="2" id="KW-1185">Reference proteome</keyword>
<sequence>MDDSAAGRPSAHSRQPVMSFFDLPPEIRNIIYKSLFPKGRAAAQLLARRSGGGYIRMSDRFTLLETCRQIYEEVTSLLQGQQRFVVKQPKTLSELMDSTDGDGNFMIERNIADCTIPEGAVDLHYDLDRQVVNSGGVSMFHINRALRRTFAAYKDIRITASISVTGSLQRLGQWTQSGRDHIPDIDHQAIDYTTWIVLRVPWPSCDDGGNFEVDVAELASATDDLFWFTQMRTIVYHRYDEENTTPGDDQDLQNIKAGLLLFIHTLIKKSPDGNCPKIWMNRDLRVVFADMESGYDSIERVTNKNAACSWHRTYEYLLAADLVRYYHNMGDHKPHGIALKSVAKTLADYLHEAIY</sequence>
<dbReference type="Proteomes" id="UP001140510">
    <property type="component" value="Unassembled WGS sequence"/>
</dbReference>
<protein>
    <submittedName>
        <fullName evidence="1">Uncharacterized protein</fullName>
    </submittedName>
</protein>
<reference evidence="1" key="1">
    <citation type="submission" date="2022-10" db="EMBL/GenBank/DDBJ databases">
        <title>Tapping the CABI collections for fungal endophytes: first genome assemblies for Collariella, Neodidymelliopsis, Ascochyta clinopodiicola, Didymella pomorum, Didymosphaeria variabile, Neocosmospora piperis and Neocucurbitaria cava.</title>
        <authorList>
            <person name="Hill R."/>
        </authorList>
    </citation>
    <scope>NUCLEOTIDE SEQUENCE</scope>
    <source>
        <strain evidence="1">IMI 355091</strain>
    </source>
</reference>
<dbReference type="OrthoDB" id="62952at2759"/>
<comment type="caution">
    <text evidence="1">The sequence shown here is derived from an EMBL/GenBank/DDBJ whole genome shotgun (WGS) entry which is preliminary data.</text>
</comment>
<dbReference type="PANTHER" id="PTHR42085">
    <property type="entry name" value="F-BOX DOMAIN-CONTAINING PROTEIN"/>
    <property type="match status" value="1"/>
</dbReference>
<dbReference type="PANTHER" id="PTHR42085:SF2">
    <property type="entry name" value="F-BOX DOMAIN-CONTAINING PROTEIN"/>
    <property type="match status" value="1"/>
</dbReference>
<name>A0A9W8Z865_9PLEO</name>
<accession>A0A9W8Z865</accession>
<evidence type="ECO:0000313" key="2">
    <source>
        <dbReference type="Proteomes" id="UP001140510"/>
    </source>
</evidence>
<dbReference type="InterPro" id="IPR038883">
    <property type="entry name" value="AN11006-like"/>
</dbReference>
<dbReference type="AlphaFoldDB" id="A0A9W8Z865"/>
<proteinExistence type="predicted"/>
<gene>
    <name evidence="1" type="ORF">N0V91_009944</name>
</gene>
<organism evidence="1 2">
    <name type="scientific">Didymella pomorum</name>
    <dbReference type="NCBI Taxonomy" id="749634"/>
    <lineage>
        <taxon>Eukaryota</taxon>
        <taxon>Fungi</taxon>
        <taxon>Dikarya</taxon>
        <taxon>Ascomycota</taxon>
        <taxon>Pezizomycotina</taxon>
        <taxon>Dothideomycetes</taxon>
        <taxon>Pleosporomycetidae</taxon>
        <taxon>Pleosporales</taxon>
        <taxon>Pleosporineae</taxon>
        <taxon>Didymellaceae</taxon>
        <taxon>Didymella</taxon>
    </lineage>
</organism>
<dbReference type="EMBL" id="JAPEVA010000122">
    <property type="protein sequence ID" value="KAJ4398743.1"/>
    <property type="molecule type" value="Genomic_DNA"/>
</dbReference>